<organism evidence="1 2">
    <name type="scientific">Phytophthora palmivora</name>
    <dbReference type="NCBI Taxonomy" id="4796"/>
    <lineage>
        <taxon>Eukaryota</taxon>
        <taxon>Sar</taxon>
        <taxon>Stramenopiles</taxon>
        <taxon>Oomycota</taxon>
        <taxon>Peronosporomycetes</taxon>
        <taxon>Peronosporales</taxon>
        <taxon>Peronosporaceae</taxon>
        <taxon>Phytophthora</taxon>
    </lineage>
</organism>
<dbReference type="GO" id="GO:0003676">
    <property type="term" value="F:nucleic acid binding"/>
    <property type="evidence" value="ECO:0007669"/>
    <property type="project" value="InterPro"/>
</dbReference>
<dbReference type="PANTHER" id="PTHR42648">
    <property type="entry name" value="TRANSPOSASE, PUTATIVE-RELATED"/>
    <property type="match status" value="1"/>
</dbReference>
<sequence>MGYSLARRGGKRVLVANDGGHLVFDMDLRKNVLVVEGSIVKLREAPIKVIMAGLGKEALGDEESPSDVQQGTLVDFHKRLGHLNYDSVERPARDLSSGIVLTDHKRANCLTCAEDKQSKGRHSLKDSGANSPIDLVGGVIFSGLKGPMTPRKDRLGNRYMINFVDHKSNYVRVKNEGPGSEELRTFIGVFKKELNCKVRVSRTDSGGKYENVDMFCKSTGVVRQRSEANNQASNGKSERMHRTVINMARCLIFACSLPLGNAVH</sequence>
<reference evidence="1 2" key="1">
    <citation type="journal article" date="2017" name="Genome Biol. Evol.">
        <title>Phytophthora megakarya and P. palmivora, closely related causal agents of cacao black pod rot, underwent increases in genome sizes and gene numbers by different mechanisms.</title>
        <authorList>
            <person name="Ali S.S."/>
            <person name="Shao J."/>
            <person name="Lary D.J."/>
            <person name="Kronmiller B."/>
            <person name="Shen D."/>
            <person name="Strem M.D."/>
            <person name="Amoako-Attah I."/>
            <person name="Akrofi A.Y."/>
            <person name="Begoude B.A."/>
            <person name="Ten Hoopen G.M."/>
            <person name="Coulibaly K."/>
            <person name="Kebe B.I."/>
            <person name="Melnick R.L."/>
            <person name="Guiltinan M.J."/>
            <person name="Tyler B.M."/>
            <person name="Meinhardt L.W."/>
            <person name="Bailey B.A."/>
        </authorList>
    </citation>
    <scope>NUCLEOTIDE SEQUENCE [LARGE SCALE GENOMIC DNA]</scope>
    <source>
        <strain evidence="2">sbr112.9</strain>
    </source>
</reference>
<dbReference type="InterPro" id="IPR012337">
    <property type="entry name" value="RNaseH-like_sf"/>
</dbReference>
<gene>
    <name evidence="1" type="ORF">PHPALM_14204</name>
</gene>
<comment type="caution">
    <text evidence="1">The sequence shown here is derived from an EMBL/GenBank/DDBJ whole genome shotgun (WGS) entry which is preliminary data.</text>
</comment>
<dbReference type="InterPro" id="IPR036397">
    <property type="entry name" value="RNaseH_sf"/>
</dbReference>
<proteinExistence type="predicted"/>
<dbReference type="InterPro" id="IPR039537">
    <property type="entry name" value="Retrotran_Ty1/copia-like"/>
</dbReference>
<accession>A0A2P4XVC2</accession>
<dbReference type="AlphaFoldDB" id="A0A2P4XVC2"/>
<keyword evidence="2" id="KW-1185">Reference proteome</keyword>
<name>A0A2P4XVC2_9STRA</name>
<evidence type="ECO:0000313" key="2">
    <source>
        <dbReference type="Proteomes" id="UP000237271"/>
    </source>
</evidence>
<dbReference type="SUPFAM" id="SSF53098">
    <property type="entry name" value="Ribonuclease H-like"/>
    <property type="match status" value="1"/>
</dbReference>
<evidence type="ECO:0008006" key="3">
    <source>
        <dbReference type="Google" id="ProtNLM"/>
    </source>
</evidence>
<dbReference type="Proteomes" id="UP000237271">
    <property type="component" value="Unassembled WGS sequence"/>
</dbReference>
<protein>
    <recommendedName>
        <fullName evidence="3">Integrase catalytic domain-containing protein</fullName>
    </recommendedName>
</protein>
<dbReference type="EMBL" id="NCKW01007857">
    <property type="protein sequence ID" value="POM69503.1"/>
    <property type="molecule type" value="Genomic_DNA"/>
</dbReference>
<evidence type="ECO:0000313" key="1">
    <source>
        <dbReference type="EMBL" id="POM69503.1"/>
    </source>
</evidence>
<dbReference type="PANTHER" id="PTHR42648:SF28">
    <property type="entry name" value="TRANSPOSON-ENCODED PROTEIN WITH RIBONUCLEASE H-LIKE AND RETROVIRUS ZINC FINGER-LIKE DOMAINS"/>
    <property type="match status" value="1"/>
</dbReference>
<dbReference type="Gene3D" id="3.30.420.10">
    <property type="entry name" value="Ribonuclease H-like superfamily/Ribonuclease H"/>
    <property type="match status" value="1"/>
</dbReference>
<dbReference type="OrthoDB" id="117847at2759"/>